<dbReference type="InterPro" id="IPR023352">
    <property type="entry name" value="MAPEG-like_dom_sf"/>
</dbReference>
<feature type="transmembrane region" description="Helical" evidence="2">
    <location>
        <begin position="14"/>
        <end position="34"/>
    </location>
</feature>
<accession>A0A4C1YQ61</accession>
<proteinExistence type="predicted"/>
<organism evidence="3 4">
    <name type="scientific">Eumeta variegata</name>
    <name type="common">Bagworm moth</name>
    <name type="synonym">Eumeta japonica</name>
    <dbReference type="NCBI Taxonomy" id="151549"/>
    <lineage>
        <taxon>Eukaryota</taxon>
        <taxon>Metazoa</taxon>
        <taxon>Ecdysozoa</taxon>
        <taxon>Arthropoda</taxon>
        <taxon>Hexapoda</taxon>
        <taxon>Insecta</taxon>
        <taxon>Pterygota</taxon>
        <taxon>Neoptera</taxon>
        <taxon>Endopterygota</taxon>
        <taxon>Lepidoptera</taxon>
        <taxon>Glossata</taxon>
        <taxon>Ditrysia</taxon>
        <taxon>Tineoidea</taxon>
        <taxon>Psychidae</taxon>
        <taxon>Oiketicinae</taxon>
        <taxon>Eumeta</taxon>
    </lineage>
</organism>
<keyword evidence="2" id="KW-1133">Transmembrane helix</keyword>
<sequence>MASISLDNPVVQSYILYSAILALKILFLGIFTGIKRNAKGVYSNPEDVASQNKGKIKFDDPGRGARAARAPQRPGEHPGVLGAGRAVRQHGAGRGLGHAAVPRVRRRPRAAHAGLRRQAVAATGACARILRADDHFTDRQPTNRASPTTRRGQDVEWITCVLYLGVSNVPGIRESGVYKITFEDLMYGKYNRRPAHPRDDQFEADSGVDSHGQS</sequence>
<dbReference type="OrthoDB" id="193139at2759"/>
<name>A0A4C1YQ61_EUMVA</name>
<dbReference type="AlphaFoldDB" id="A0A4C1YQ61"/>
<evidence type="ECO:0000256" key="1">
    <source>
        <dbReference type="SAM" id="MobiDB-lite"/>
    </source>
</evidence>
<evidence type="ECO:0000256" key="2">
    <source>
        <dbReference type="SAM" id="Phobius"/>
    </source>
</evidence>
<reference evidence="3 4" key="1">
    <citation type="journal article" date="2019" name="Commun. Biol.">
        <title>The bagworm genome reveals a unique fibroin gene that provides high tensile strength.</title>
        <authorList>
            <person name="Kono N."/>
            <person name="Nakamura H."/>
            <person name="Ohtoshi R."/>
            <person name="Tomita M."/>
            <person name="Numata K."/>
            <person name="Arakawa K."/>
        </authorList>
    </citation>
    <scope>NUCLEOTIDE SEQUENCE [LARGE SCALE GENOMIC DNA]</scope>
</reference>
<feature type="region of interest" description="Disordered" evidence="1">
    <location>
        <begin position="193"/>
        <end position="214"/>
    </location>
</feature>
<dbReference type="Gene3D" id="1.20.120.550">
    <property type="entry name" value="Membrane associated eicosanoid/glutathione metabolism-like domain"/>
    <property type="match status" value="1"/>
</dbReference>
<keyword evidence="2" id="KW-0472">Membrane</keyword>
<protein>
    <submittedName>
        <fullName evidence="3">Uncharacterized protein</fullName>
    </submittedName>
</protein>
<comment type="caution">
    <text evidence="3">The sequence shown here is derived from an EMBL/GenBank/DDBJ whole genome shotgun (WGS) entry which is preliminary data.</text>
</comment>
<feature type="compositionally biased region" description="Low complexity" evidence="1">
    <location>
        <begin position="64"/>
        <end position="73"/>
    </location>
</feature>
<dbReference type="Proteomes" id="UP000299102">
    <property type="component" value="Unassembled WGS sequence"/>
</dbReference>
<feature type="region of interest" description="Disordered" evidence="1">
    <location>
        <begin position="52"/>
        <end position="80"/>
    </location>
</feature>
<keyword evidence="4" id="KW-1185">Reference proteome</keyword>
<dbReference type="SUPFAM" id="SSF161084">
    <property type="entry name" value="MAPEG domain-like"/>
    <property type="match status" value="1"/>
</dbReference>
<dbReference type="EMBL" id="BGZK01001364">
    <property type="protein sequence ID" value="GBP78288.1"/>
    <property type="molecule type" value="Genomic_DNA"/>
</dbReference>
<keyword evidence="2" id="KW-0812">Transmembrane</keyword>
<evidence type="ECO:0000313" key="4">
    <source>
        <dbReference type="Proteomes" id="UP000299102"/>
    </source>
</evidence>
<evidence type="ECO:0000313" key="3">
    <source>
        <dbReference type="EMBL" id="GBP78288.1"/>
    </source>
</evidence>
<gene>
    <name evidence="3" type="ORF">EVAR_57134_1</name>
</gene>